<dbReference type="Proteomes" id="UP001195483">
    <property type="component" value="Unassembled WGS sequence"/>
</dbReference>
<reference evidence="1" key="3">
    <citation type="submission" date="2023-05" db="EMBL/GenBank/DDBJ databases">
        <authorList>
            <person name="Smith C.H."/>
        </authorList>
    </citation>
    <scope>NUCLEOTIDE SEQUENCE</scope>
    <source>
        <strain evidence="1">CHS0354</strain>
        <tissue evidence="1">Mantle</tissue>
    </source>
</reference>
<comment type="caution">
    <text evidence="1">The sequence shown here is derived from an EMBL/GenBank/DDBJ whole genome shotgun (WGS) entry which is preliminary data.</text>
</comment>
<reference evidence="1" key="2">
    <citation type="journal article" date="2021" name="Genome Biol. Evol.">
        <title>Developing a high-quality reference genome for a parasitic bivalve with doubly uniparental inheritance (Bivalvia: Unionida).</title>
        <authorList>
            <person name="Smith C.H."/>
        </authorList>
    </citation>
    <scope>NUCLEOTIDE SEQUENCE</scope>
    <source>
        <strain evidence="1">CHS0354</strain>
        <tissue evidence="1">Mantle</tissue>
    </source>
</reference>
<accession>A0AAE0TDR8</accession>
<organism evidence="1 2">
    <name type="scientific">Potamilus streckersoni</name>
    <dbReference type="NCBI Taxonomy" id="2493646"/>
    <lineage>
        <taxon>Eukaryota</taxon>
        <taxon>Metazoa</taxon>
        <taxon>Spiralia</taxon>
        <taxon>Lophotrochozoa</taxon>
        <taxon>Mollusca</taxon>
        <taxon>Bivalvia</taxon>
        <taxon>Autobranchia</taxon>
        <taxon>Heteroconchia</taxon>
        <taxon>Palaeoheterodonta</taxon>
        <taxon>Unionida</taxon>
        <taxon>Unionoidea</taxon>
        <taxon>Unionidae</taxon>
        <taxon>Ambleminae</taxon>
        <taxon>Lampsilini</taxon>
        <taxon>Potamilus</taxon>
    </lineage>
</organism>
<evidence type="ECO:0000313" key="2">
    <source>
        <dbReference type="Proteomes" id="UP001195483"/>
    </source>
</evidence>
<evidence type="ECO:0000313" key="1">
    <source>
        <dbReference type="EMBL" id="KAK3608035.1"/>
    </source>
</evidence>
<proteinExistence type="predicted"/>
<dbReference type="EMBL" id="JAEAOA010001852">
    <property type="protein sequence ID" value="KAK3608035.1"/>
    <property type="molecule type" value="Genomic_DNA"/>
</dbReference>
<gene>
    <name evidence="1" type="ORF">CHS0354_031021</name>
</gene>
<keyword evidence="2" id="KW-1185">Reference proteome</keyword>
<name>A0AAE0TDR8_9BIVA</name>
<reference evidence="1" key="1">
    <citation type="journal article" date="2021" name="Genome Biol. Evol.">
        <title>A High-Quality Reference Genome for a Parasitic Bivalve with Doubly Uniparental Inheritance (Bivalvia: Unionida).</title>
        <authorList>
            <person name="Smith C.H."/>
        </authorList>
    </citation>
    <scope>NUCLEOTIDE SEQUENCE</scope>
    <source>
        <strain evidence="1">CHS0354</strain>
    </source>
</reference>
<protein>
    <submittedName>
        <fullName evidence="1">Uncharacterized protein</fullName>
    </submittedName>
</protein>
<dbReference type="AlphaFoldDB" id="A0AAE0TDR8"/>
<sequence length="97" mass="11043">MQTFFCKTVSDLPPPQTSIQETGDTVKFKRAIWTQPASLEGSQRDHNHILKLHQAMNTGVLVLARNVGMGTYCITLNLESIPKLKKMNMESQYKRSY</sequence>